<dbReference type="CDD" id="cd15457">
    <property type="entry name" value="NADAR"/>
    <property type="match status" value="1"/>
</dbReference>
<dbReference type="AlphaFoldDB" id="A0A6H2A173"/>
<reference evidence="2" key="1">
    <citation type="submission" date="2020-03" db="EMBL/GenBank/DDBJ databases">
        <title>The deep terrestrial virosphere.</title>
        <authorList>
            <person name="Holmfeldt K."/>
            <person name="Nilsson E."/>
            <person name="Simone D."/>
            <person name="Lopez-Fernandez M."/>
            <person name="Wu X."/>
            <person name="de Brujin I."/>
            <person name="Lundin D."/>
            <person name="Andersson A."/>
            <person name="Bertilsson S."/>
            <person name="Dopson M."/>
        </authorList>
    </citation>
    <scope>NUCLEOTIDE SEQUENCE</scope>
    <source>
        <strain evidence="4">MM415A02365</strain>
        <strain evidence="3">MM415B01152</strain>
        <strain evidence="2">TM448A03347</strain>
    </source>
</reference>
<protein>
    <recommendedName>
        <fullName evidence="1">NADAR domain-containing protein</fullName>
    </recommendedName>
</protein>
<evidence type="ECO:0000313" key="4">
    <source>
        <dbReference type="EMBL" id="QJA73440.1"/>
    </source>
</evidence>
<dbReference type="SUPFAM" id="SSF143990">
    <property type="entry name" value="YbiA-like"/>
    <property type="match status" value="1"/>
</dbReference>
<evidence type="ECO:0000259" key="1">
    <source>
        <dbReference type="Pfam" id="PF08719"/>
    </source>
</evidence>
<evidence type="ECO:0000313" key="3">
    <source>
        <dbReference type="EMBL" id="QJA60234.1"/>
    </source>
</evidence>
<dbReference type="EMBL" id="MT142027">
    <property type="protein sequence ID" value="QJA73440.1"/>
    <property type="molecule type" value="Genomic_DNA"/>
</dbReference>
<dbReference type="EMBL" id="MT141401">
    <property type="protein sequence ID" value="QJA60234.1"/>
    <property type="molecule type" value="Genomic_DNA"/>
</dbReference>
<feature type="domain" description="NADAR" evidence="1">
    <location>
        <begin position="10"/>
        <end position="147"/>
    </location>
</feature>
<dbReference type="EMBL" id="MT144407">
    <property type="protein sequence ID" value="QJA53265.1"/>
    <property type="molecule type" value="Genomic_DNA"/>
</dbReference>
<dbReference type="Gene3D" id="1.10.357.40">
    <property type="entry name" value="YbiA-like"/>
    <property type="match status" value="1"/>
</dbReference>
<dbReference type="InterPro" id="IPR037238">
    <property type="entry name" value="YbiA-like_sf"/>
</dbReference>
<dbReference type="InterPro" id="IPR012816">
    <property type="entry name" value="NADAR"/>
</dbReference>
<dbReference type="NCBIfam" id="TIGR02464">
    <property type="entry name" value="ribofla_fusion"/>
    <property type="match status" value="1"/>
</dbReference>
<organism evidence="2">
    <name type="scientific">viral metagenome</name>
    <dbReference type="NCBI Taxonomy" id="1070528"/>
    <lineage>
        <taxon>unclassified sequences</taxon>
        <taxon>metagenomes</taxon>
        <taxon>organismal metagenomes</taxon>
    </lineage>
</organism>
<sequence length="147" mass="16926">MEAITHFRDAHKFLSNFFVLPSPILWLGHECPTVEHAYQLSKTRDQGWQKLIATAIMPGQAKRIGNKRNLPLREDWEDIKVDTMTELLRLKFSSGILHHALLGTGDVELVEGNWWHDNFWGSCVCQSCGNKGKNWLGKLLMKVREEL</sequence>
<name>A0A6H2A173_9ZZZZ</name>
<dbReference type="Pfam" id="PF08719">
    <property type="entry name" value="NADAR"/>
    <property type="match status" value="1"/>
</dbReference>
<proteinExistence type="predicted"/>
<evidence type="ECO:0000313" key="2">
    <source>
        <dbReference type="EMBL" id="QJA53265.1"/>
    </source>
</evidence>
<gene>
    <name evidence="4" type="ORF">MM415A02365_0011</name>
    <name evidence="3" type="ORF">MM415B01152_0014</name>
    <name evidence="2" type="ORF">TM448A03347_0010</name>
</gene>
<accession>A0A6H2A173</accession>